<protein>
    <submittedName>
        <fullName evidence="2">Uncharacterized protein</fullName>
    </submittedName>
</protein>
<dbReference type="AlphaFoldDB" id="A0A6P1YHR5"/>
<evidence type="ECO:0000313" key="2">
    <source>
        <dbReference type="EMBL" id="QIB32625.1"/>
    </source>
</evidence>
<feature type="transmembrane region" description="Helical" evidence="1">
    <location>
        <begin position="47"/>
        <end position="65"/>
    </location>
</feature>
<evidence type="ECO:0000256" key="1">
    <source>
        <dbReference type="SAM" id="Phobius"/>
    </source>
</evidence>
<reference evidence="2 3" key="1">
    <citation type="submission" date="2020-02" db="EMBL/GenBank/DDBJ databases">
        <authorList>
            <person name="Li G."/>
        </authorList>
    </citation>
    <scope>NUCLEOTIDE SEQUENCE [LARGE SCALE GENOMIC DNA]</scope>
    <source>
        <strain evidence="2 3">DSM 102029</strain>
    </source>
</reference>
<keyword evidence="1" id="KW-0472">Membrane</keyword>
<sequence>MRLVENWRAVLARAWSVRLLLLAGLLSGFEAAMPFVGDFLPIPSGALAALTTLVVAGAFVARIVAQKDIR</sequence>
<proteinExistence type="predicted"/>
<gene>
    <name evidence="2" type="ORF">G3A50_02085</name>
</gene>
<keyword evidence="1" id="KW-0812">Transmembrane</keyword>
<keyword evidence="1" id="KW-1133">Transmembrane helix</keyword>
<evidence type="ECO:0000313" key="3">
    <source>
        <dbReference type="Proteomes" id="UP000464751"/>
    </source>
</evidence>
<accession>A0A6P1YHR5</accession>
<dbReference type="InterPro" id="IPR057700">
    <property type="entry name" value="DUF7940"/>
</dbReference>
<dbReference type="Proteomes" id="UP000464751">
    <property type="component" value="Chromosome"/>
</dbReference>
<organism evidence="2 3">
    <name type="scientific">Ancylobacter pratisalsi</name>
    <dbReference type="NCBI Taxonomy" id="1745854"/>
    <lineage>
        <taxon>Bacteria</taxon>
        <taxon>Pseudomonadati</taxon>
        <taxon>Pseudomonadota</taxon>
        <taxon>Alphaproteobacteria</taxon>
        <taxon>Hyphomicrobiales</taxon>
        <taxon>Xanthobacteraceae</taxon>
        <taxon>Ancylobacter</taxon>
    </lineage>
</organism>
<dbReference type="Pfam" id="PF25612">
    <property type="entry name" value="DUF7940"/>
    <property type="match status" value="1"/>
</dbReference>
<name>A0A6P1YHR5_9HYPH</name>
<dbReference type="KEGG" id="apra:G3A50_02085"/>
<dbReference type="RefSeq" id="WP_163073655.1">
    <property type="nucleotide sequence ID" value="NZ_CP048630.1"/>
</dbReference>
<dbReference type="EMBL" id="CP048630">
    <property type="protein sequence ID" value="QIB32625.1"/>
    <property type="molecule type" value="Genomic_DNA"/>
</dbReference>
<keyword evidence="3" id="KW-1185">Reference proteome</keyword>